<dbReference type="GO" id="GO:0008233">
    <property type="term" value="F:peptidase activity"/>
    <property type="evidence" value="ECO:0007669"/>
    <property type="project" value="InterPro"/>
</dbReference>
<proteinExistence type="predicted"/>
<dbReference type="RefSeq" id="WP_263854413.1">
    <property type="nucleotide sequence ID" value="NZ_UYIG01000129.1"/>
</dbReference>
<organism evidence="2 3">
    <name type="scientific">Lactiplantibacillus mudanjiangensis</name>
    <dbReference type="NCBI Taxonomy" id="1296538"/>
    <lineage>
        <taxon>Bacteria</taxon>
        <taxon>Bacillati</taxon>
        <taxon>Bacillota</taxon>
        <taxon>Bacilli</taxon>
        <taxon>Lactobacillales</taxon>
        <taxon>Lactobacillaceae</taxon>
        <taxon>Lactiplantibacillus</taxon>
    </lineage>
</organism>
<gene>
    <name evidence="2" type="ORF">MUDAN_MDHGFNIF_03405</name>
</gene>
<dbReference type="InterPro" id="IPR005074">
    <property type="entry name" value="Peptidase_C39"/>
</dbReference>
<evidence type="ECO:0000313" key="2">
    <source>
        <dbReference type="EMBL" id="VDG29012.1"/>
    </source>
</evidence>
<name>A0A660DZZ4_9LACO</name>
<dbReference type="Gene3D" id="3.90.70.10">
    <property type="entry name" value="Cysteine proteinases"/>
    <property type="match status" value="1"/>
</dbReference>
<accession>A0A660DZZ4</accession>
<reference evidence="2 3" key="1">
    <citation type="submission" date="2018-11" db="EMBL/GenBank/DDBJ databases">
        <authorList>
            <person name="Wuyts S."/>
        </authorList>
    </citation>
    <scope>NUCLEOTIDE SEQUENCE [LARGE SCALE GENOMIC DNA]</scope>
    <source>
        <strain evidence="2">Lactobacillus mudanjiangensis AMBF249</strain>
    </source>
</reference>
<sequence length="104" mass="11970">MSAAKKLKFETKAIQADMSLFDIKDLPLPMIVHVIKDGDLPHFCVVVRVLKDKLVIADPDMTIGVTKMSRAQFEQEWHCSLHRNQNMKQLKKTKIHCLHLCPAY</sequence>
<dbReference type="Pfam" id="PF03412">
    <property type="entry name" value="Peptidase_C39"/>
    <property type="match status" value="1"/>
</dbReference>
<feature type="domain" description="Peptidase C39" evidence="1">
    <location>
        <begin position="2"/>
        <end position="78"/>
    </location>
</feature>
<dbReference type="AlphaFoldDB" id="A0A660DZZ4"/>
<keyword evidence="2" id="KW-0547">Nucleotide-binding</keyword>
<dbReference type="GO" id="GO:0006508">
    <property type="term" value="P:proteolysis"/>
    <property type="evidence" value="ECO:0007669"/>
    <property type="project" value="InterPro"/>
</dbReference>
<dbReference type="EMBL" id="UYIG01000129">
    <property type="protein sequence ID" value="VDG29012.1"/>
    <property type="molecule type" value="Genomic_DNA"/>
</dbReference>
<evidence type="ECO:0000259" key="1">
    <source>
        <dbReference type="Pfam" id="PF03412"/>
    </source>
</evidence>
<dbReference type="GO" id="GO:0005524">
    <property type="term" value="F:ATP binding"/>
    <property type="evidence" value="ECO:0007669"/>
    <property type="project" value="UniProtKB-KW"/>
</dbReference>
<protein>
    <submittedName>
        <fullName evidence="2">Bacteriocin ABC-transporter, ATP-binding and permease protein PlnG [Lactobacillus plantarum ZJ316]</fullName>
    </submittedName>
</protein>
<keyword evidence="3" id="KW-1185">Reference proteome</keyword>
<evidence type="ECO:0000313" key="3">
    <source>
        <dbReference type="Proteomes" id="UP000289996"/>
    </source>
</evidence>
<dbReference type="GO" id="GO:0016020">
    <property type="term" value="C:membrane"/>
    <property type="evidence" value="ECO:0007669"/>
    <property type="project" value="InterPro"/>
</dbReference>
<dbReference type="Proteomes" id="UP000289996">
    <property type="component" value="Unassembled WGS sequence"/>
</dbReference>
<keyword evidence="2" id="KW-0067">ATP-binding</keyword>